<protein>
    <submittedName>
        <fullName evidence="2">Uncharacterized protein</fullName>
    </submittedName>
</protein>
<organism evidence="2 3">
    <name type="scientific">Trichoglossum hirsutum</name>
    <dbReference type="NCBI Taxonomy" id="265104"/>
    <lineage>
        <taxon>Eukaryota</taxon>
        <taxon>Fungi</taxon>
        <taxon>Dikarya</taxon>
        <taxon>Ascomycota</taxon>
        <taxon>Pezizomycotina</taxon>
        <taxon>Geoglossomycetes</taxon>
        <taxon>Geoglossales</taxon>
        <taxon>Geoglossaceae</taxon>
        <taxon>Trichoglossum</taxon>
    </lineage>
</organism>
<dbReference type="AlphaFoldDB" id="A0A9P8LIM7"/>
<evidence type="ECO:0000313" key="2">
    <source>
        <dbReference type="EMBL" id="KAH0565954.1"/>
    </source>
</evidence>
<evidence type="ECO:0000313" key="3">
    <source>
        <dbReference type="Proteomes" id="UP000750711"/>
    </source>
</evidence>
<comment type="caution">
    <text evidence="2">The sequence shown here is derived from an EMBL/GenBank/DDBJ whole genome shotgun (WGS) entry which is preliminary data.</text>
</comment>
<feature type="compositionally biased region" description="Basic and acidic residues" evidence="1">
    <location>
        <begin position="92"/>
        <end position="115"/>
    </location>
</feature>
<feature type="compositionally biased region" description="Polar residues" evidence="1">
    <location>
        <begin position="1"/>
        <end position="13"/>
    </location>
</feature>
<feature type="compositionally biased region" description="Low complexity" evidence="1">
    <location>
        <begin position="21"/>
        <end position="32"/>
    </location>
</feature>
<gene>
    <name evidence="2" type="ORF">GP486_000646</name>
</gene>
<sequence>MTVSRTTDQSGPATMTVFYASPSTETTTTTTTPTPPGRDPQERAVSIDMKHLTASGIFSQLSKLTGLETIEATPEEEDIMRNMAEEITVREENAKRSATQRERRKREADMLRQAKGETVGQIA</sequence>
<name>A0A9P8LIM7_9PEZI</name>
<keyword evidence="3" id="KW-1185">Reference proteome</keyword>
<reference evidence="2" key="1">
    <citation type="submission" date="2021-03" db="EMBL/GenBank/DDBJ databases">
        <title>Comparative genomics and phylogenomic investigation of the class Geoglossomycetes provide insights into ecological specialization and systematics.</title>
        <authorList>
            <person name="Melie T."/>
            <person name="Pirro S."/>
            <person name="Miller A.N."/>
            <person name="Quandt A."/>
        </authorList>
    </citation>
    <scope>NUCLEOTIDE SEQUENCE</scope>
    <source>
        <strain evidence="2">CAQ_001_2017</strain>
    </source>
</reference>
<dbReference type="EMBL" id="JAGHQM010000047">
    <property type="protein sequence ID" value="KAH0565954.1"/>
    <property type="molecule type" value="Genomic_DNA"/>
</dbReference>
<accession>A0A9P8LIM7</accession>
<feature type="region of interest" description="Disordered" evidence="1">
    <location>
        <begin position="1"/>
        <end position="40"/>
    </location>
</feature>
<feature type="region of interest" description="Disordered" evidence="1">
    <location>
        <begin position="92"/>
        <end position="123"/>
    </location>
</feature>
<proteinExistence type="predicted"/>
<evidence type="ECO:0000256" key="1">
    <source>
        <dbReference type="SAM" id="MobiDB-lite"/>
    </source>
</evidence>
<dbReference type="Proteomes" id="UP000750711">
    <property type="component" value="Unassembled WGS sequence"/>
</dbReference>